<protein>
    <recommendedName>
        <fullName evidence="1">Gag1-like clamp domain-containing protein</fullName>
    </recommendedName>
</protein>
<gene>
    <name evidence="2" type="ORF">BABINDRAFT_5888</name>
</gene>
<dbReference type="PANTHER" id="PTHR28065:SF1">
    <property type="entry name" value="DUF4050 DOMAIN-CONTAINING PROTEIN"/>
    <property type="match status" value="1"/>
</dbReference>
<dbReference type="Proteomes" id="UP000094336">
    <property type="component" value="Unassembled WGS sequence"/>
</dbReference>
<dbReference type="STRING" id="984486.A0A1E3R0Y6"/>
<dbReference type="EMBL" id="KV454426">
    <property type="protein sequence ID" value="ODQ83012.1"/>
    <property type="molecule type" value="Genomic_DNA"/>
</dbReference>
<sequence length="229" mass="25995">MPKGVLSKKSSFRKATSSLARLGKNSPAEAPLTKFSLASTGFSLGAFFYRTKLAIVTVLSSIRTVAQEVLSSDELESEYFESVSTEHSHTPKMSHSPMASNTNVTLNVQIDNDEEDTLDMEPLRAKLEQNGPFIDGHKLWEKRRKVWVTPKANTPEGRFDPHKLRYQLRKRQIDLNNIPKDKHVQIYEILVENNKRLKNPMPLKDAVKLIDLGWVADKTWENATNSLHP</sequence>
<dbReference type="InterPro" id="IPR053274">
    <property type="entry name" value="Fluconazole_resistance"/>
</dbReference>
<evidence type="ECO:0000313" key="2">
    <source>
        <dbReference type="EMBL" id="ODQ83012.1"/>
    </source>
</evidence>
<dbReference type="RefSeq" id="XP_018988340.1">
    <property type="nucleotide sequence ID" value="XM_019132315.1"/>
</dbReference>
<keyword evidence="3" id="KW-1185">Reference proteome</keyword>
<dbReference type="Pfam" id="PF13259">
    <property type="entry name" value="clamp_Gag1-like"/>
    <property type="match status" value="1"/>
</dbReference>
<name>A0A1E3R0Y6_9ASCO</name>
<reference evidence="3" key="1">
    <citation type="submission" date="2016-05" db="EMBL/GenBank/DDBJ databases">
        <title>Comparative genomics of biotechnologically important yeasts.</title>
        <authorList>
            <consortium name="DOE Joint Genome Institute"/>
            <person name="Riley R."/>
            <person name="Haridas S."/>
            <person name="Wolfe K.H."/>
            <person name="Lopes M.R."/>
            <person name="Hittinger C.T."/>
            <person name="Goker M."/>
            <person name="Salamov A."/>
            <person name="Wisecaver J."/>
            <person name="Long T.M."/>
            <person name="Aerts A.L."/>
            <person name="Barry K."/>
            <person name="Choi C."/>
            <person name="Clum A."/>
            <person name="Coughlan A.Y."/>
            <person name="Deshpande S."/>
            <person name="Douglass A.P."/>
            <person name="Hanson S.J."/>
            <person name="Klenk H.-P."/>
            <person name="Labutti K."/>
            <person name="Lapidus A."/>
            <person name="Lindquist E."/>
            <person name="Lipzen A."/>
            <person name="Meier-Kolthoff J.P."/>
            <person name="Ohm R.A."/>
            <person name="Otillar R.P."/>
            <person name="Pangilinan J."/>
            <person name="Peng Y."/>
            <person name="Rokas A."/>
            <person name="Rosa C.A."/>
            <person name="Scheuner C."/>
            <person name="Sibirny A.A."/>
            <person name="Slot J.C."/>
            <person name="Stielow J.B."/>
            <person name="Sun H."/>
            <person name="Kurtzman C.P."/>
            <person name="Blackwell M."/>
            <person name="Grigoriev I.V."/>
            <person name="Jeffries T.W."/>
        </authorList>
    </citation>
    <scope>NUCLEOTIDE SEQUENCE [LARGE SCALE GENOMIC DNA]</scope>
    <source>
        <strain evidence="3">NRRL Y-12698</strain>
    </source>
</reference>
<feature type="domain" description="Gag1-like clamp" evidence="1">
    <location>
        <begin position="124"/>
        <end position="221"/>
    </location>
</feature>
<dbReference type="OrthoDB" id="5576875at2759"/>
<proteinExistence type="predicted"/>
<evidence type="ECO:0000259" key="1">
    <source>
        <dbReference type="Pfam" id="PF13259"/>
    </source>
</evidence>
<dbReference type="PANTHER" id="PTHR28065">
    <property type="entry name" value="FREQUENIN"/>
    <property type="match status" value="1"/>
</dbReference>
<accession>A0A1E3R0Y6</accession>
<dbReference type="AlphaFoldDB" id="A0A1E3R0Y6"/>
<evidence type="ECO:0000313" key="3">
    <source>
        <dbReference type="Proteomes" id="UP000094336"/>
    </source>
</evidence>
<organism evidence="2 3">
    <name type="scientific">Babjeviella inositovora NRRL Y-12698</name>
    <dbReference type="NCBI Taxonomy" id="984486"/>
    <lineage>
        <taxon>Eukaryota</taxon>
        <taxon>Fungi</taxon>
        <taxon>Dikarya</taxon>
        <taxon>Ascomycota</taxon>
        <taxon>Saccharomycotina</taxon>
        <taxon>Pichiomycetes</taxon>
        <taxon>Serinales incertae sedis</taxon>
        <taxon>Babjeviella</taxon>
    </lineage>
</organism>
<dbReference type="InterPro" id="IPR025124">
    <property type="entry name" value="Gag1-like_clamp"/>
</dbReference>
<dbReference type="GeneID" id="30150168"/>